<dbReference type="Proteomes" id="UP000032232">
    <property type="component" value="Unassembled WGS sequence"/>
</dbReference>
<dbReference type="PATRIC" id="fig|935700.4.peg.1423"/>
<dbReference type="STRING" id="935700.jaqu_13700"/>
<dbReference type="AlphaFoldDB" id="A0A0D1CQ52"/>
<dbReference type="EMBL" id="JYFE01000025">
    <property type="protein sequence ID" value="KIT16872.1"/>
    <property type="molecule type" value="Genomic_DNA"/>
</dbReference>
<dbReference type="OrthoDB" id="4378831at2"/>
<dbReference type="Pfam" id="PF09994">
    <property type="entry name" value="T6SS_Tle1-like_cat"/>
    <property type="match status" value="1"/>
</dbReference>
<protein>
    <recommendedName>
        <fullName evidence="1">T6SS Phospholipase effector Tle1-like catalytic domain-containing protein</fullName>
    </recommendedName>
</protein>
<keyword evidence="3" id="KW-1185">Reference proteome</keyword>
<gene>
    <name evidence="2" type="ORF">jaqu_13700</name>
</gene>
<dbReference type="PANTHER" id="PTHR33840">
    <property type="match status" value="1"/>
</dbReference>
<name>A0A0D1CQ52_9RHOB</name>
<organism evidence="2 3">
    <name type="scientific">Jannaschia aquimarina</name>
    <dbReference type="NCBI Taxonomy" id="935700"/>
    <lineage>
        <taxon>Bacteria</taxon>
        <taxon>Pseudomonadati</taxon>
        <taxon>Pseudomonadota</taxon>
        <taxon>Alphaproteobacteria</taxon>
        <taxon>Rhodobacterales</taxon>
        <taxon>Roseobacteraceae</taxon>
        <taxon>Jannaschia</taxon>
    </lineage>
</organism>
<comment type="caution">
    <text evidence="2">The sequence shown here is derived from an EMBL/GenBank/DDBJ whole genome shotgun (WGS) entry which is preliminary data.</text>
</comment>
<evidence type="ECO:0000313" key="3">
    <source>
        <dbReference type="Proteomes" id="UP000032232"/>
    </source>
</evidence>
<accession>A0A0D1CQ52</accession>
<proteinExistence type="predicted"/>
<sequence length="510" mass="56237">MNDLTKIDAAASAAAGEEGLGGELGNVAQTCPAMTLEVGVFFDGTLNNRFNTRSRARNDDSYRNALSNPALLFDRYKFRNGTRNGHDIPNACGGVARRFRRIYAEGAGSVRGEEDDQTGYAFGMGRRSGVEARVLDTFRRLNAEILLQGGPPNLEKVILDVFGFSRGAASARYFVNAIRARRIRYDPWGPGDWTETLPAGLDVEIRFLGIFDTVAAIGDAADDDNDPINVHLKTEQATGRIYHLTAEDEYRRNFRLNHNLERAKMRRTVGLISGTGGDSLGLPGAHSDIGGGYEVALRLPGDPPPGEGGSARTGDTAPLGRMERRVFYSREEALAAQARTRAEDLRPGANAEIEADFVREGFLRPNETQGGVVRHMGEIQVRTVRVSARGQTFVRTLYEYDEQLALHRPWVKLGLSRVALNMMYEAAVEQVDGAFLDLPNTEDYRIPSDMPHVAAMRAGTVTPAQRADILRNFGHVSMKDGPITSSEWLGHRPDEDRERMIYPNLSNRAI</sequence>
<dbReference type="InterPro" id="IPR018712">
    <property type="entry name" value="Tle1-like_cat"/>
</dbReference>
<dbReference type="PANTHER" id="PTHR33840:SF1">
    <property type="entry name" value="TLE1 PHOSPHOLIPASE DOMAIN-CONTAINING PROTEIN"/>
    <property type="match status" value="1"/>
</dbReference>
<evidence type="ECO:0000259" key="1">
    <source>
        <dbReference type="Pfam" id="PF09994"/>
    </source>
</evidence>
<dbReference type="RefSeq" id="WP_043918205.1">
    <property type="nucleotide sequence ID" value="NZ_FZPF01000006.1"/>
</dbReference>
<reference evidence="2 3" key="1">
    <citation type="submission" date="2015-02" db="EMBL/GenBank/DDBJ databases">
        <title>Genome Sequence of Jannaschia aquimarina DSM28248, a member of the Roseobacter clade.</title>
        <authorList>
            <person name="Voget S."/>
            <person name="Daniel R."/>
        </authorList>
    </citation>
    <scope>NUCLEOTIDE SEQUENCE [LARGE SCALE GENOMIC DNA]</scope>
    <source>
        <strain evidence="2 3">GSW-M26</strain>
    </source>
</reference>
<evidence type="ECO:0000313" key="2">
    <source>
        <dbReference type="EMBL" id="KIT16872.1"/>
    </source>
</evidence>
<feature type="domain" description="T6SS Phospholipase effector Tle1-like catalytic" evidence="1">
    <location>
        <begin position="202"/>
        <end position="294"/>
    </location>
</feature>